<dbReference type="AlphaFoldDB" id="A0A3M0I0Q1"/>
<keyword evidence="3" id="KW-1185">Reference proteome</keyword>
<evidence type="ECO:0000313" key="3">
    <source>
        <dbReference type="Proteomes" id="UP000270471"/>
    </source>
</evidence>
<gene>
    <name evidence="2" type="ORF">CTZ28_44415</name>
</gene>
<comment type="caution">
    <text evidence="2">The sequence shown here is derived from an EMBL/GenBank/DDBJ whole genome shotgun (WGS) entry which is preliminary data.</text>
</comment>
<accession>A0A3M0I0Q1</accession>
<dbReference type="EMBL" id="PENI01000057">
    <property type="protein sequence ID" value="RMB79659.1"/>
    <property type="molecule type" value="Genomic_DNA"/>
</dbReference>
<reference evidence="2 3" key="1">
    <citation type="submission" date="2017-11" db="EMBL/GenBank/DDBJ databases">
        <title>Draft genome of actinobacteria isolated from guarana (Paullinia cupana (Mart.) Ducke.</title>
        <authorList>
            <person name="Siqueira K.A."/>
            <person name="Liotti R.G."/>
            <person name="Mendes T.A.O."/>
            <person name="Soares M.A."/>
        </authorList>
    </citation>
    <scope>NUCLEOTIDE SEQUENCE [LARGE SCALE GENOMIC DNA]</scope>
    <source>
        <strain evidence="2 3">193</strain>
    </source>
</reference>
<dbReference type="OrthoDB" id="3345368at2"/>
<proteinExistence type="predicted"/>
<dbReference type="Proteomes" id="UP000270471">
    <property type="component" value="Unassembled WGS sequence"/>
</dbReference>
<feature type="region of interest" description="Disordered" evidence="1">
    <location>
        <begin position="51"/>
        <end position="73"/>
    </location>
</feature>
<evidence type="ECO:0000256" key="1">
    <source>
        <dbReference type="SAM" id="MobiDB-lite"/>
    </source>
</evidence>
<name>A0A3M0I0Q1_9ACTN</name>
<sequence>MPPARSRHAPVRFLERCARPGVDAVTQHVAAGIQPLAGDSEIIRLADSWGARTTASPGSEKIRPVSGRNASRS</sequence>
<protein>
    <submittedName>
        <fullName evidence="2">Uncharacterized protein</fullName>
    </submittedName>
</protein>
<organism evidence="2 3">
    <name type="scientific">Streptomyces shenzhenensis</name>
    <dbReference type="NCBI Taxonomy" id="943815"/>
    <lineage>
        <taxon>Bacteria</taxon>
        <taxon>Bacillati</taxon>
        <taxon>Actinomycetota</taxon>
        <taxon>Actinomycetes</taxon>
        <taxon>Kitasatosporales</taxon>
        <taxon>Streptomycetaceae</taxon>
        <taxon>Streptomyces</taxon>
    </lineage>
</organism>
<evidence type="ECO:0000313" key="2">
    <source>
        <dbReference type="EMBL" id="RMB79659.1"/>
    </source>
</evidence>
<dbReference type="RefSeq" id="WP_121895539.1">
    <property type="nucleotide sequence ID" value="NZ_PENI01000057.1"/>
</dbReference>